<protein>
    <submittedName>
        <fullName evidence="2">Uncharacterized membrane protein</fullName>
    </submittedName>
</protein>
<feature type="transmembrane region" description="Helical" evidence="1">
    <location>
        <begin position="9"/>
        <end position="32"/>
    </location>
</feature>
<sequence>MEYISMASLAWFMGFFPLFEIYIAVPVAMGAGFDPVSAVLWAAVGNFMAVPTVTLFYRQLERVSFFSNWMEKLSANRFRGKIEQYGGWVILLLTPIAGVWAISVIAKAIGMSKRTLFLSTGTSILIYGIAIAGSIQLGLGWF</sequence>
<dbReference type="EMBL" id="FNNC01000002">
    <property type="protein sequence ID" value="SDW41295.1"/>
    <property type="molecule type" value="Genomic_DNA"/>
</dbReference>
<keyword evidence="1" id="KW-1133">Transmembrane helix</keyword>
<feature type="transmembrane region" description="Helical" evidence="1">
    <location>
        <begin position="116"/>
        <end position="139"/>
    </location>
</feature>
<keyword evidence="3" id="KW-1185">Reference proteome</keyword>
<reference evidence="2 3" key="1">
    <citation type="submission" date="2016-10" db="EMBL/GenBank/DDBJ databases">
        <authorList>
            <person name="de Groot N.N."/>
        </authorList>
    </citation>
    <scope>NUCLEOTIDE SEQUENCE [LARGE SCALE GENOMIC DNA]</scope>
    <source>
        <strain evidence="2 3">DSM 23126</strain>
    </source>
</reference>
<evidence type="ECO:0000313" key="2">
    <source>
        <dbReference type="EMBL" id="SDW41295.1"/>
    </source>
</evidence>
<organism evidence="2 3">
    <name type="scientific">Marinococcus luteus</name>
    <dbReference type="NCBI Taxonomy" id="1122204"/>
    <lineage>
        <taxon>Bacteria</taxon>
        <taxon>Bacillati</taxon>
        <taxon>Bacillota</taxon>
        <taxon>Bacilli</taxon>
        <taxon>Bacillales</taxon>
        <taxon>Bacillaceae</taxon>
        <taxon>Marinococcus</taxon>
    </lineage>
</organism>
<feature type="transmembrane region" description="Helical" evidence="1">
    <location>
        <begin position="85"/>
        <end position="110"/>
    </location>
</feature>
<dbReference type="OrthoDB" id="2111451at2"/>
<keyword evidence="1" id="KW-0472">Membrane</keyword>
<feature type="transmembrane region" description="Helical" evidence="1">
    <location>
        <begin position="38"/>
        <end position="57"/>
    </location>
</feature>
<dbReference type="AlphaFoldDB" id="A0A1H2TC79"/>
<evidence type="ECO:0000256" key="1">
    <source>
        <dbReference type="SAM" id="Phobius"/>
    </source>
</evidence>
<dbReference type="Proteomes" id="UP000199488">
    <property type="component" value="Unassembled WGS sequence"/>
</dbReference>
<dbReference type="Pfam" id="PF06695">
    <property type="entry name" value="Sm_multidrug_ex"/>
    <property type="match status" value="1"/>
</dbReference>
<evidence type="ECO:0000313" key="3">
    <source>
        <dbReference type="Proteomes" id="UP000199488"/>
    </source>
</evidence>
<keyword evidence="1" id="KW-0812">Transmembrane</keyword>
<dbReference type="RefSeq" id="WP_091612750.1">
    <property type="nucleotide sequence ID" value="NZ_FNNC01000002.1"/>
</dbReference>
<accession>A0A1H2TC79</accession>
<name>A0A1H2TC79_9BACI</name>
<gene>
    <name evidence="2" type="ORF">SAMN05421781_1330</name>
</gene>
<proteinExistence type="predicted"/>
<dbReference type="InterPro" id="IPR009577">
    <property type="entry name" value="Sm_multidrug_ex"/>
</dbReference>